<evidence type="ECO:0000313" key="2">
    <source>
        <dbReference type="EMBL" id="KAH8691162.1"/>
    </source>
</evidence>
<evidence type="ECO:0000313" key="3">
    <source>
        <dbReference type="Proteomes" id="UP001201262"/>
    </source>
</evidence>
<dbReference type="GeneID" id="70251305"/>
<gene>
    <name evidence="2" type="ORF">BGW36DRAFT_431722</name>
</gene>
<organism evidence="2 3">
    <name type="scientific">Talaromyces proteolyticus</name>
    <dbReference type="NCBI Taxonomy" id="1131652"/>
    <lineage>
        <taxon>Eukaryota</taxon>
        <taxon>Fungi</taxon>
        <taxon>Dikarya</taxon>
        <taxon>Ascomycota</taxon>
        <taxon>Pezizomycotina</taxon>
        <taxon>Eurotiomycetes</taxon>
        <taxon>Eurotiomycetidae</taxon>
        <taxon>Eurotiales</taxon>
        <taxon>Trichocomaceae</taxon>
        <taxon>Talaromyces</taxon>
        <taxon>Talaromyces sect. Bacilispori</taxon>
    </lineage>
</organism>
<reference evidence="2" key="1">
    <citation type="submission" date="2021-12" db="EMBL/GenBank/DDBJ databases">
        <title>Convergent genome expansion in fungi linked to evolution of root-endophyte symbiosis.</title>
        <authorList>
            <consortium name="DOE Joint Genome Institute"/>
            <person name="Ke Y.-H."/>
            <person name="Bonito G."/>
            <person name="Liao H.-L."/>
            <person name="Looney B."/>
            <person name="Rojas-Flechas A."/>
            <person name="Nash J."/>
            <person name="Hameed K."/>
            <person name="Schadt C."/>
            <person name="Martin F."/>
            <person name="Crous P.W."/>
            <person name="Miettinen O."/>
            <person name="Magnuson J.K."/>
            <person name="Labbe J."/>
            <person name="Jacobson D."/>
            <person name="Doktycz M.J."/>
            <person name="Veneault-Fourrey C."/>
            <person name="Kuo A."/>
            <person name="Mondo S."/>
            <person name="Calhoun S."/>
            <person name="Riley R."/>
            <person name="Ohm R."/>
            <person name="LaButti K."/>
            <person name="Andreopoulos B."/>
            <person name="Pangilinan J."/>
            <person name="Nolan M."/>
            <person name="Tritt A."/>
            <person name="Clum A."/>
            <person name="Lipzen A."/>
            <person name="Daum C."/>
            <person name="Barry K."/>
            <person name="Grigoriev I.V."/>
            <person name="Vilgalys R."/>
        </authorList>
    </citation>
    <scope>NUCLEOTIDE SEQUENCE</scope>
    <source>
        <strain evidence="2">PMI_201</strain>
    </source>
</reference>
<accession>A0AAD4PVT7</accession>
<dbReference type="AlphaFoldDB" id="A0AAD4PVT7"/>
<sequence>MLIRDHHAKDPYEQGLWCNVLGEYLEPSTIEPFDFFPHLLREEIMQKFFGSSSANELYSPRNGLLMNRRIEKHFCEFSIVIVPINDPMTHRRWKTMVLNKRLLNEQISEGSSETFKIIHDKELTFKGKARPAARYAYFHYMVAMMKIAATTELGILSSDYQTNCWDEPTFRRYLVFDSLSKLTEEIGKCTLSELPEIRKRFFGQSAWETGNEETTAKLVVDALNKRMQG</sequence>
<dbReference type="Pfam" id="PF13391">
    <property type="entry name" value="HNH_2"/>
    <property type="match status" value="1"/>
</dbReference>
<dbReference type="Proteomes" id="UP001201262">
    <property type="component" value="Unassembled WGS sequence"/>
</dbReference>
<evidence type="ECO:0000259" key="1">
    <source>
        <dbReference type="Pfam" id="PF13391"/>
    </source>
</evidence>
<keyword evidence="3" id="KW-1185">Reference proteome</keyword>
<name>A0AAD4PVT7_9EURO</name>
<feature type="domain" description="HNH nuclease" evidence="1">
    <location>
        <begin position="42"/>
        <end position="82"/>
    </location>
</feature>
<protein>
    <recommendedName>
        <fullName evidence="1">HNH nuclease domain-containing protein</fullName>
    </recommendedName>
</protein>
<dbReference type="EMBL" id="JAJTJA010000012">
    <property type="protein sequence ID" value="KAH8691162.1"/>
    <property type="molecule type" value="Genomic_DNA"/>
</dbReference>
<comment type="caution">
    <text evidence="2">The sequence shown here is derived from an EMBL/GenBank/DDBJ whole genome shotgun (WGS) entry which is preliminary data.</text>
</comment>
<dbReference type="InterPro" id="IPR003615">
    <property type="entry name" value="HNH_nuc"/>
</dbReference>
<proteinExistence type="predicted"/>
<dbReference type="RefSeq" id="XP_046067254.1">
    <property type="nucleotide sequence ID" value="XM_046221018.1"/>
</dbReference>